<dbReference type="EMBL" id="JBFCZG010000006">
    <property type="protein sequence ID" value="KAL3421542.1"/>
    <property type="molecule type" value="Genomic_DNA"/>
</dbReference>
<evidence type="ECO:0000313" key="4">
    <source>
        <dbReference type="EMBL" id="KAL3421542.1"/>
    </source>
</evidence>
<feature type="domain" description="Dynamin-type G" evidence="3">
    <location>
        <begin position="31"/>
        <end position="309"/>
    </location>
</feature>
<name>A0ABR4PDY4_9HELO</name>
<dbReference type="SMART" id="SM00053">
    <property type="entry name" value="DYNc"/>
    <property type="match status" value="1"/>
</dbReference>
<dbReference type="SUPFAM" id="SSF52540">
    <property type="entry name" value="P-loop containing nucleoside triphosphate hydrolases"/>
    <property type="match status" value="1"/>
</dbReference>
<reference evidence="4 5" key="1">
    <citation type="submission" date="2024-06" db="EMBL/GenBank/DDBJ databases">
        <title>Complete genome of Phlyctema vagabunda strain 19-DSS-EL-015.</title>
        <authorList>
            <person name="Fiorenzani C."/>
        </authorList>
    </citation>
    <scope>NUCLEOTIDE SEQUENCE [LARGE SCALE GENOMIC DNA]</scope>
    <source>
        <strain evidence="4 5">19-DSS-EL-015</strain>
    </source>
</reference>
<proteinExistence type="predicted"/>
<dbReference type="InterPro" id="IPR027417">
    <property type="entry name" value="P-loop_NTPase"/>
</dbReference>
<protein>
    <submittedName>
        <fullName evidence="4">Dynamin family protein</fullName>
    </submittedName>
</protein>
<gene>
    <name evidence="4" type="ORF">PVAG01_07988</name>
</gene>
<dbReference type="PRINTS" id="PR00195">
    <property type="entry name" value="DYNAMIN"/>
</dbReference>
<evidence type="ECO:0000259" key="3">
    <source>
        <dbReference type="PROSITE" id="PS51718"/>
    </source>
</evidence>
<comment type="caution">
    <text evidence="4">The sequence shown here is derived from an EMBL/GenBank/DDBJ whole genome shotgun (WGS) entry which is preliminary data.</text>
</comment>
<organism evidence="4 5">
    <name type="scientific">Phlyctema vagabunda</name>
    <dbReference type="NCBI Taxonomy" id="108571"/>
    <lineage>
        <taxon>Eukaryota</taxon>
        <taxon>Fungi</taxon>
        <taxon>Dikarya</taxon>
        <taxon>Ascomycota</taxon>
        <taxon>Pezizomycotina</taxon>
        <taxon>Leotiomycetes</taxon>
        <taxon>Helotiales</taxon>
        <taxon>Dermateaceae</taxon>
        <taxon>Phlyctema</taxon>
    </lineage>
</organism>
<feature type="domain" description="GED" evidence="2">
    <location>
        <begin position="623"/>
        <end position="718"/>
    </location>
</feature>
<keyword evidence="5" id="KW-1185">Reference proteome</keyword>
<feature type="region of interest" description="Disordered" evidence="1">
    <location>
        <begin position="723"/>
        <end position="770"/>
    </location>
</feature>
<dbReference type="InterPro" id="IPR045063">
    <property type="entry name" value="Dynamin_N"/>
</dbReference>
<feature type="compositionally biased region" description="Polar residues" evidence="1">
    <location>
        <begin position="739"/>
        <end position="751"/>
    </location>
</feature>
<dbReference type="PROSITE" id="PS51718">
    <property type="entry name" value="G_DYNAMIN_2"/>
    <property type="match status" value="1"/>
</dbReference>
<accession>A0ABR4PDY4</accession>
<evidence type="ECO:0000313" key="5">
    <source>
        <dbReference type="Proteomes" id="UP001629113"/>
    </source>
</evidence>
<sequence>MSQSTNPSPTATGREILDMINMLRPLGIDHHVDICPIILCGDKSSGKTSILGALSNTQISSGNNSCTRFVTEFIFRRHPTKRFKIEIIPGPEKSDDEKKRLETFAFSKTLSDMVQVFEEARSAMKLDGTQNASTNTLRIELSGPSLPHVMIVDLPGLVKAGSEDQSEENSKLVESLTLSYMKKPGSIILAVVSAESDFVHQQIFRHTLALKPHGTRTLGIITKLDKLMEGSDRERFYSRLAQNYAVWFQLGWHLLYNTYRTRNPEGDTQEVQFFSKPIWSQFQPAQLGLKALNSRVDTITRDQYLAQVPTLLHDIDTRIAQYKAELANPGVSRMTTPEQRTYLIDAATEISNLLKASVNGVYTDPFFQDTQDSVNGVYTNPFFQDAQDSVNGVHTNPFFQDTQDSVGCKRRLRAEVQNTLADFAKRMRAYGHARTIVENSNLIQEVGYISRSSFITEIQNLAEEYRREDSAGTCNPLVLAELFRNQSKPWKALAHDLADRIFAYSLDHVQSIVDHVLDEKPAQFLNQNVVNPSMAALKAVLSIEIDEILKPYLSGHPITYNHGLIELVQQARDNRHRNELETILKQFFHTNDIGRDLNARFKIGSLVNALMSTTTLDLEKFPCALALDMMEAYYEIALEQVIAEISTVAIETLLMQKLPSIISPTDVRRLWDFEVRSTVAVAEDEDAEVSAKRLELTEKICVLQCSQEQLQWLAKYDNPLALRAKNRPEPPGDVVDTGESGTSREASVQPQKRQKVAPWDEFVSYAEDDD</sequence>
<evidence type="ECO:0000259" key="2">
    <source>
        <dbReference type="PROSITE" id="PS51388"/>
    </source>
</evidence>
<dbReference type="PANTHER" id="PTHR11566:SF21">
    <property type="entry name" value="DYNAMIN RELATED PROTEIN 1, ISOFORM A"/>
    <property type="match status" value="1"/>
</dbReference>
<dbReference type="InterPro" id="IPR030381">
    <property type="entry name" value="G_DYNAMIN_dom"/>
</dbReference>
<evidence type="ECO:0000256" key="1">
    <source>
        <dbReference type="SAM" id="MobiDB-lite"/>
    </source>
</evidence>
<dbReference type="Gene3D" id="3.40.50.300">
    <property type="entry name" value="P-loop containing nucleotide triphosphate hydrolases"/>
    <property type="match status" value="1"/>
</dbReference>
<dbReference type="InterPro" id="IPR001401">
    <property type="entry name" value="Dynamin_GTPase"/>
</dbReference>
<dbReference type="InterPro" id="IPR022812">
    <property type="entry name" value="Dynamin"/>
</dbReference>
<dbReference type="PANTHER" id="PTHR11566">
    <property type="entry name" value="DYNAMIN"/>
    <property type="match status" value="1"/>
</dbReference>
<dbReference type="InterPro" id="IPR020850">
    <property type="entry name" value="GED_dom"/>
</dbReference>
<dbReference type="Pfam" id="PF00350">
    <property type="entry name" value="Dynamin_N"/>
    <property type="match status" value="1"/>
</dbReference>
<dbReference type="PROSITE" id="PS51388">
    <property type="entry name" value="GED"/>
    <property type="match status" value="1"/>
</dbReference>
<dbReference type="Proteomes" id="UP001629113">
    <property type="component" value="Unassembled WGS sequence"/>
</dbReference>